<keyword evidence="13" id="KW-1185">Reference proteome</keyword>
<name>A0A195F2J0_9HYME</name>
<dbReference type="EMBL" id="KQ981856">
    <property type="protein sequence ID" value="KYN34606.1"/>
    <property type="molecule type" value="Genomic_DNA"/>
</dbReference>
<sequence length="894" mass="103703">MLRRYRVSVIFHRRVTRGCYHGWSEGKIDVTTTYDKNHWENVNVWTFNVCLTRLGVQCRQFDPVSGPFSMNNERKNEGSVYSIGSQNHLVPIRSRKTFFKKKSQISNLWLIILFVLVGALSITVVILAVLYACKNMMKICDSEDCVRIGKWYTVVILMIWNYCPGNNYLFFFIHLAASLKESMNESVDPCDNFYQYACGRWPQEHPIPDSSLMNSWFSERSNRMYRKIRDLLLVNMSASEVPWAVMQAKTLFSSCMDVNTVNELDLSPMFDLLKLLNLPTIPFVTNKTINYIEQLASVKKILDLDIFFGFEVIPNPKNKSKNILYLHLPIRSNPFLNDKELEKRLQTIRSRLRKLDELDDEAVLSENEDAELTYMIDVIKYIINNGTDNKCTSDDELMIEDEVLKEFVKGIYNISNLFYNAIHANQNQSISIESLSDSDYMLVDDLQKLTDDHVIDSNLSLTPTPIWRPFIESIFEGIDKLDLDNKDKVLIGNLEYLKDVAVLLACLEEEVLESYIWWAVVDIIVPHASERLRDIWNKYVSKVTDVKVVGESKSLFCGALVNKLMGMAVSWLFVDPTFHENKVNKVQEMLENIREAFGSLVAKTDWMDQSTKTATIEKSKKMEYAIGFPTWLFNEEKLDEYYKGIDLSETRHLMNLVQFKQVQLNKRWASLHEENIFNKSSYWATDPTDVNAFHTLQLNHITIPAGILQFPFYGLGLEALNYGAIGAILGHELTHGFDPFGRFYDGDGNYRQWWTDESILEYSSRTQCFIDHYNTYYEVDDYINGELTLEENIADNVGLREAVVAYKRWKTQHGYESLLPGLTQFTHEQLLFLSFAHLWCESHTTTSLRWMMSDTHCPGHVRLQAVLRNSKEFSTTWNCPAGSTMNPLRKCRLW</sequence>
<evidence type="ECO:0000259" key="11">
    <source>
        <dbReference type="Pfam" id="PF05649"/>
    </source>
</evidence>
<evidence type="ECO:0000313" key="13">
    <source>
        <dbReference type="Proteomes" id="UP000078541"/>
    </source>
</evidence>
<evidence type="ECO:0000259" key="10">
    <source>
        <dbReference type="Pfam" id="PF01431"/>
    </source>
</evidence>
<dbReference type="GO" id="GO:0004222">
    <property type="term" value="F:metalloendopeptidase activity"/>
    <property type="evidence" value="ECO:0007669"/>
    <property type="project" value="InterPro"/>
</dbReference>
<feature type="domain" description="Peptidase M13 C-terminal" evidence="10">
    <location>
        <begin position="691"/>
        <end position="893"/>
    </location>
</feature>
<dbReference type="Gene3D" id="1.10.1380.10">
    <property type="entry name" value="Neutral endopeptidase , domain2"/>
    <property type="match status" value="1"/>
</dbReference>
<dbReference type="GO" id="GO:0005886">
    <property type="term" value="C:plasma membrane"/>
    <property type="evidence" value="ECO:0007669"/>
    <property type="project" value="UniProtKB-SubCell"/>
</dbReference>
<keyword evidence="6" id="KW-0378">Hydrolase</keyword>
<feature type="domain" description="Peptidase M13 N-terminal" evidence="11">
    <location>
        <begin position="189"/>
        <end position="629"/>
    </location>
</feature>
<evidence type="ECO:0000256" key="7">
    <source>
        <dbReference type="ARBA" id="ARBA00022833"/>
    </source>
</evidence>
<evidence type="ECO:0000256" key="3">
    <source>
        <dbReference type="ARBA" id="ARBA00007357"/>
    </source>
</evidence>
<dbReference type="PROSITE" id="PS51885">
    <property type="entry name" value="NEPRILYSIN"/>
    <property type="match status" value="1"/>
</dbReference>
<evidence type="ECO:0000256" key="5">
    <source>
        <dbReference type="ARBA" id="ARBA00022723"/>
    </source>
</evidence>
<dbReference type="InterPro" id="IPR008753">
    <property type="entry name" value="Peptidase_M13_N"/>
</dbReference>
<dbReference type="CDD" id="cd08662">
    <property type="entry name" value="M13"/>
    <property type="match status" value="1"/>
</dbReference>
<evidence type="ECO:0000313" key="12">
    <source>
        <dbReference type="EMBL" id="KYN34606.1"/>
    </source>
</evidence>
<keyword evidence="7" id="KW-0862">Zinc</keyword>
<dbReference type="InterPro" id="IPR018497">
    <property type="entry name" value="Peptidase_M13_C"/>
</dbReference>
<evidence type="ECO:0000256" key="9">
    <source>
        <dbReference type="SAM" id="Phobius"/>
    </source>
</evidence>
<organism evidence="12 13">
    <name type="scientific">Trachymyrmex septentrionalis</name>
    <dbReference type="NCBI Taxonomy" id="34720"/>
    <lineage>
        <taxon>Eukaryota</taxon>
        <taxon>Metazoa</taxon>
        <taxon>Ecdysozoa</taxon>
        <taxon>Arthropoda</taxon>
        <taxon>Hexapoda</taxon>
        <taxon>Insecta</taxon>
        <taxon>Pterygota</taxon>
        <taxon>Neoptera</taxon>
        <taxon>Endopterygota</taxon>
        <taxon>Hymenoptera</taxon>
        <taxon>Apocrita</taxon>
        <taxon>Aculeata</taxon>
        <taxon>Formicoidea</taxon>
        <taxon>Formicidae</taxon>
        <taxon>Myrmicinae</taxon>
        <taxon>Trachymyrmex</taxon>
    </lineage>
</organism>
<dbReference type="Proteomes" id="UP000078541">
    <property type="component" value="Unassembled WGS sequence"/>
</dbReference>
<comment type="cofactor">
    <cofactor evidence="1">
        <name>Zn(2+)</name>
        <dbReference type="ChEBI" id="CHEBI:29105"/>
    </cofactor>
</comment>
<dbReference type="Pfam" id="PF05649">
    <property type="entry name" value="Peptidase_M13_N"/>
    <property type="match status" value="1"/>
</dbReference>
<evidence type="ECO:0000256" key="4">
    <source>
        <dbReference type="ARBA" id="ARBA00022670"/>
    </source>
</evidence>
<evidence type="ECO:0000256" key="8">
    <source>
        <dbReference type="ARBA" id="ARBA00023049"/>
    </source>
</evidence>
<protein>
    <submittedName>
        <fullName evidence="12">Endothelin-converting enzyme 1</fullName>
    </submittedName>
</protein>
<dbReference type="GO" id="GO:0046872">
    <property type="term" value="F:metal ion binding"/>
    <property type="evidence" value="ECO:0007669"/>
    <property type="project" value="UniProtKB-KW"/>
</dbReference>
<keyword evidence="9" id="KW-0812">Transmembrane</keyword>
<dbReference type="InterPro" id="IPR000718">
    <property type="entry name" value="Peptidase_M13"/>
</dbReference>
<reference evidence="12 13" key="1">
    <citation type="submission" date="2016-03" db="EMBL/GenBank/DDBJ databases">
        <title>Trachymyrmex septentrionalis WGS genome.</title>
        <authorList>
            <person name="Nygaard S."/>
            <person name="Hu H."/>
            <person name="Boomsma J."/>
            <person name="Zhang G."/>
        </authorList>
    </citation>
    <scope>NUCLEOTIDE SEQUENCE [LARGE SCALE GENOMIC DNA]</scope>
    <source>
        <strain evidence="12">Tsep2-gDNA-1</strain>
        <tissue evidence="12">Whole body</tissue>
    </source>
</reference>
<dbReference type="SUPFAM" id="SSF55486">
    <property type="entry name" value="Metalloproteases ('zincins'), catalytic domain"/>
    <property type="match status" value="1"/>
</dbReference>
<evidence type="ECO:0000256" key="6">
    <source>
        <dbReference type="ARBA" id="ARBA00022801"/>
    </source>
</evidence>
<gene>
    <name evidence="12" type="ORF">ALC56_11094</name>
</gene>
<accession>A0A195F2J0</accession>
<dbReference type="GO" id="GO:0016485">
    <property type="term" value="P:protein processing"/>
    <property type="evidence" value="ECO:0007669"/>
    <property type="project" value="TreeGrafter"/>
</dbReference>
<dbReference type="InterPro" id="IPR024079">
    <property type="entry name" value="MetalloPept_cat_dom_sf"/>
</dbReference>
<dbReference type="PRINTS" id="PR00786">
    <property type="entry name" value="NEPRILYSIN"/>
</dbReference>
<keyword evidence="9" id="KW-0472">Membrane</keyword>
<proteinExistence type="inferred from homology"/>
<keyword evidence="8" id="KW-0482">Metalloprotease</keyword>
<dbReference type="AlphaFoldDB" id="A0A195F2J0"/>
<keyword evidence="9" id="KW-1133">Transmembrane helix</keyword>
<dbReference type="PANTHER" id="PTHR11733">
    <property type="entry name" value="ZINC METALLOPROTEASE FAMILY M13 NEPRILYSIN-RELATED"/>
    <property type="match status" value="1"/>
</dbReference>
<dbReference type="Pfam" id="PF01431">
    <property type="entry name" value="Peptidase_M13"/>
    <property type="match status" value="1"/>
</dbReference>
<dbReference type="PANTHER" id="PTHR11733:SF133">
    <property type="entry name" value="PHOSPHATE-REGULATING NEUTRAL ENDOPEPTIDASE PHEX"/>
    <property type="match status" value="1"/>
</dbReference>
<keyword evidence="5" id="KW-0479">Metal-binding</keyword>
<dbReference type="STRING" id="34720.A0A195F2J0"/>
<feature type="transmembrane region" description="Helical" evidence="9">
    <location>
        <begin position="108"/>
        <end position="132"/>
    </location>
</feature>
<evidence type="ECO:0000256" key="2">
    <source>
        <dbReference type="ARBA" id="ARBA00004401"/>
    </source>
</evidence>
<keyword evidence="4" id="KW-0645">Protease</keyword>
<dbReference type="Gene3D" id="3.40.390.10">
    <property type="entry name" value="Collagenase (Catalytic Domain)"/>
    <property type="match status" value="1"/>
</dbReference>
<dbReference type="InterPro" id="IPR042089">
    <property type="entry name" value="Peptidase_M13_dom_2"/>
</dbReference>
<comment type="similarity">
    <text evidence="3">Belongs to the peptidase M13 family.</text>
</comment>
<comment type="subcellular location">
    <subcellularLocation>
        <location evidence="2">Cell membrane</location>
        <topology evidence="2">Single-pass type II membrane protein</topology>
    </subcellularLocation>
</comment>
<evidence type="ECO:0000256" key="1">
    <source>
        <dbReference type="ARBA" id="ARBA00001947"/>
    </source>
</evidence>